<dbReference type="RefSeq" id="WP_127768006.1">
    <property type="nucleotide sequence ID" value="NZ_SADE01000004.1"/>
</dbReference>
<evidence type="ECO:0000256" key="1">
    <source>
        <dbReference type="SAM" id="Coils"/>
    </source>
</evidence>
<name>A0A437QHP5_9PROT</name>
<feature type="region of interest" description="Disordered" evidence="2">
    <location>
        <begin position="691"/>
        <end position="724"/>
    </location>
</feature>
<evidence type="ECO:0000256" key="2">
    <source>
        <dbReference type="SAM" id="MobiDB-lite"/>
    </source>
</evidence>
<keyword evidence="4" id="KW-1185">Reference proteome</keyword>
<gene>
    <name evidence="3" type="ORF">EOI86_22895</name>
</gene>
<protein>
    <submittedName>
        <fullName evidence="3">Uncharacterized protein</fullName>
    </submittedName>
</protein>
<evidence type="ECO:0000313" key="4">
    <source>
        <dbReference type="Proteomes" id="UP000287447"/>
    </source>
</evidence>
<keyword evidence="1" id="KW-0175">Coiled coil</keyword>
<proteinExistence type="predicted"/>
<dbReference type="OrthoDB" id="9832028at2"/>
<dbReference type="Proteomes" id="UP000287447">
    <property type="component" value="Unassembled WGS sequence"/>
</dbReference>
<sequence length="820" mass="90112">MGYLSRFLGKKNLKNIANLLDSKEQSEGFALSRFQALNSSGLDLKGQVSSAYAMSGIGLGAGVAADLGSVIAPLLHLKPGVKIKGEATANALVVIARTPCKAWKTLIEELPQPDPARIDVIPSIPPTDWHSTRPLQLGFLRGTRGMLNAKLTAQAWAGIAQPADTDETGLSIGLSGEVGGQAEHITVYDANPKYFGLNPKGKDIADAVDELMSVNIKRKAAAWILINGNGIKEARELGFPIPFLETFFKQLPANTETIAKNFDEATIPDLASQSIVKNTNTLVYALAERAHSLNNMLGKGVPDTARLVQMLQDSIKDINARIESLKGDFFKDEEERLRVEIWLENRDDIANLEQRIREAETLIRQLEERKLNKKTGGLDWSQGSLKTGGPAMYLSLIATTKQFDLNAGAKAIFNGSSFIEREKPLFRASAKAQRGLSQKKIAFSYQTHARGVSRALQDLITTQNTNVTYSIWTARATAVLQGANIRSRKKEKTRDAWTTMSYRSVLVNWFDTIQQAPSGKPGKAGTAQSLPNGSGVSFGMSVTDTKLAEYIRACKPPPGQKTPPANIPEDLVPMEAAMTRQLRVTKAELRRFMRHQPSGMDNALREHDTFLVESAFAFTQPQSLTIKKFQAVGLRDLAPVTTLEKVKDAETQTRPPELKLQSIRLRYRIRDDKERHRHPFSFGIAPEFFGGAETADLPGTTGAEGDDKDAPPKPDPDVDQPKTEEKSKWLKLLIKYGKKLTGSSFTTASDEICMAELPMNFIAEADWVTRVGCEGIVDVTIVYFPSPYHTLKPKDAEAAEASQHQFLGELRVPGVTLFSQ</sequence>
<feature type="compositionally biased region" description="Basic and acidic residues" evidence="2">
    <location>
        <begin position="708"/>
        <end position="724"/>
    </location>
</feature>
<comment type="caution">
    <text evidence="3">The sequence shown here is derived from an EMBL/GenBank/DDBJ whole genome shotgun (WGS) entry which is preliminary data.</text>
</comment>
<dbReference type="EMBL" id="SADE01000004">
    <property type="protein sequence ID" value="RVU33976.1"/>
    <property type="molecule type" value="Genomic_DNA"/>
</dbReference>
<dbReference type="AlphaFoldDB" id="A0A437QHP5"/>
<organism evidence="3 4">
    <name type="scientific">Hwanghaeella grinnelliae</name>
    <dbReference type="NCBI Taxonomy" id="2500179"/>
    <lineage>
        <taxon>Bacteria</taxon>
        <taxon>Pseudomonadati</taxon>
        <taxon>Pseudomonadota</taxon>
        <taxon>Alphaproteobacteria</taxon>
        <taxon>Rhodospirillales</taxon>
        <taxon>Rhodospirillaceae</taxon>
        <taxon>Hwanghaeella</taxon>
    </lineage>
</organism>
<feature type="coiled-coil region" evidence="1">
    <location>
        <begin position="308"/>
        <end position="369"/>
    </location>
</feature>
<reference evidence="4" key="1">
    <citation type="submission" date="2019-01" db="EMBL/GenBank/DDBJ databases">
        <title>Gri0909 isolated from a small marine red alga.</title>
        <authorList>
            <person name="Kim J."/>
            <person name="Jeong S.E."/>
            <person name="Jeon C.O."/>
        </authorList>
    </citation>
    <scope>NUCLEOTIDE SEQUENCE [LARGE SCALE GENOMIC DNA]</scope>
    <source>
        <strain evidence="4">Gri0909</strain>
    </source>
</reference>
<evidence type="ECO:0000313" key="3">
    <source>
        <dbReference type="EMBL" id="RVU33976.1"/>
    </source>
</evidence>
<accession>A0A437QHP5</accession>